<keyword evidence="5" id="KW-0067">ATP-binding</keyword>
<dbReference type="GO" id="GO:0005524">
    <property type="term" value="F:ATP binding"/>
    <property type="evidence" value="ECO:0007669"/>
    <property type="project" value="UniProtKB-KW"/>
</dbReference>
<keyword evidence="3" id="KW-0547">Nucleotide-binding</keyword>
<dbReference type="VEuPathDB" id="ToxoDB:LOC34621652"/>
<keyword evidence="2" id="KW-0808">Transferase</keyword>
<gene>
    <name evidence="8" type="ORF">cyc_05268</name>
</gene>
<dbReference type="InterPro" id="IPR011009">
    <property type="entry name" value="Kinase-like_dom_sf"/>
</dbReference>
<feature type="compositionally biased region" description="Basic and acidic residues" evidence="6">
    <location>
        <begin position="1"/>
        <end position="17"/>
    </location>
</feature>
<evidence type="ECO:0000256" key="5">
    <source>
        <dbReference type="ARBA" id="ARBA00022840"/>
    </source>
</evidence>
<feature type="compositionally biased region" description="Basic and acidic residues" evidence="6">
    <location>
        <begin position="559"/>
        <end position="569"/>
    </location>
</feature>
<feature type="domain" description="Protein kinase" evidence="7">
    <location>
        <begin position="1"/>
        <end position="290"/>
    </location>
</feature>
<dbReference type="Pfam" id="PF00069">
    <property type="entry name" value="Pkinase"/>
    <property type="match status" value="1"/>
</dbReference>
<keyword evidence="4 8" id="KW-0418">Kinase</keyword>
<dbReference type="PROSITE" id="PS00108">
    <property type="entry name" value="PROTEIN_KINASE_ST"/>
    <property type="match status" value="1"/>
</dbReference>
<dbReference type="InterPro" id="IPR000719">
    <property type="entry name" value="Prot_kinase_dom"/>
</dbReference>
<name>A0A1D3D7H5_9EIME</name>
<comment type="caution">
    <text evidence="8">The sequence shown here is derived from an EMBL/GenBank/DDBJ whole genome shotgun (WGS) entry which is preliminary data.</text>
</comment>
<evidence type="ECO:0000256" key="1">
    <source>
        <dbReference type="ARBA" id="ARBA00012513"/>
    </source>
</evidence>
<dbReference type="GO" id="GO:0004674">
    <property type="term" value="F:protein serine/threonine kinase activity"/>
    <property type="evidence" value="ECO:0007669"/>
    <property type="project" value="UniProtKB-EC"/>
</dbReference>
<reference evidence="8 9" key="1">
    <citation type="journal article" date="2016" name="BMC Genomics">
        <title>Comparative genomics reveals Cyclospora cayetanensis possesses coccidia-like metabolism and invasion components but unique surface antigens.</title>
        <authorList>
            <person name="Liu S."/>
            <person name="Wang L."/>
            <person name="Zheng H."/>
            <person name="Xu Z."/>
            <person name="Roellig D.M."/>
            <person name="Li N."/>
            <person name="Frace M.A."/>
            <person name="Tang K."/>
            <person name="Arrowood M.J."/>
            <person name="Moss D.M."/>
            <person name="Zhang L."/>
            <person name="Feng Y."/>
            <person name="Xiao L."/>
        </authorList>
    </citation>
    <scope>NUCLEOTIDE SEQUENCE [LARGE SCALE GENOMIC DNA]</scope>
    <source>
        <strain evidence="8 9">CHN_HEN01</strain>
    </source>
</reference>
<evidence type="ECO:0000256" key="4">
    <source>
        <dbReference type="ARBA" id="ARBA00022777"/>
    </source>
</evidence>
<evidence type="ECO:0000256" key="6">
    <source>
        <dbReference type="SAM" id="MobiDB-lite"/>
    </source>
</evidence>
<accession>A0A1D3D7H5</accession>
<feature type="compositionally biased region" description="Polar residues" evidence="6">
    <location>
        <begin position="528"/>
        <end position="538"/>
    </location>
</feature>
<evidence type="ECO:0000256" key="2">
    <source>
        <dbReference type="ARBA" id="ARBA00022679"/>
    </source>
</evidence>
<proteinExistence type="predicted"/>
<feature type="region of interest" description="Disordered" evidence="6">
    <location>
        <begin position="1"/>
        <end position="49"/>
    </location>
</feature>
<dbReference type="EC" id="2.7.11.1" evidence="1"/>
<dbReference type="PROSITE" id="PS50011">
    <property type="entry name" value="PROTEIN_KINASE_DOM"/>
    <property type="match status" value="1"/>
</dbReference>
<dbReference type="VEuPathDB" id="ToxoDB:cyc_05268"/>
<organism evidence="8 9">
    <name type="scientific">Cyclospora cayetanensis</name>
    <dbReference type="NCBI Taxonomy" id="88456"/>
    <lineage>
        <taxon>Eukaryota</taxon>
        <taxon>Sar</taxon>
        <taxon>Alveolata</taxon>
        <taxon>Apicomplexa</taxon>
        <taxon>Conoidasida</taxon>
        <taxon>Coccidia</taxon>
        <taxon>Eucoccidiorida</taxon>
        <taxon>Eimeriorina</taxon>
        <taxon>Eimeriidae</taxon>
        <taxon>Cyclospora</taxon>
    </lineage>
</organism>
<feature type="region of interest" description="Disordered" evidence="6">
    <location>
        <begin position="521"/>
        <end position="576"/>
    </location>
</feature>
<evidence type="ECO:0000313" key="8">
    <source>
        <dbReference type="EMBL" id="OEH79394.1"/>
    </source>
</evidence>
<dbReference type="SUPFAM" id="SSF56112">
    <property type="entry name" value="Protein kinase-like (PK-like)"/>
    <property type="match status" value="1"/>
</dbReference>
<dbReference type="InterPro" id="IPR050660">
    <property type="entry name" value="NEK_Ser/Thr_kinase"/>
</dbReference>
<evidence type="ECO:0000313" key="9">
    <source>
        <dbReference type="Proteomes" id="UP000095192"/>
    </source>
</evidence>
<dbReference type="AlphaFoldDB" id="A0A1D3D7H5"/>
<feature type="compositionally biased region" description="Basic and acidic residues" evidence="6">
    <location>
        <begin position="444"/>
        <end position="466"/>
    </location>
</feature>
<evidence type="ECO:0000256" key="3">
    <source>
        <dbReference type="ARBA" id="ARBA00022741"/>
    </source>
</evidence>
<dbReference type="InParanoid" id="A0A1D3D7H5"/>
<dbReference type="EMBL" id="JROU02000403">
    <property type="protein sequence ID" value="OEH79394.1"/>
    <property type="molecule type" value="Genomic_DNA"/>
</dbReference>
<protein>
    <recommendedName>
        <fullName evidence="1">non-specific serine/threonine protein kinase</fullName>
        <ecNumber evidence="1">2.7.11.1</ecNumber>
    </recommendedName>
</protein>
<sequence>MQARDKLHPPHHGKEDEGSATCTRLTHRNPLPHKTEVPPGKPSPPRRRKLQHAGIPECFLKLIAFQGRATRALACHQKASFSRLFANKRHDVGTADLNAKLEITTRMCEQALDGLSFLHEQRVVHRDIKPQNILISDQGYVKLADLGVSRALTGDMDDPLTYVGTEIYMSPERLFNAETIALSSPSSEGSKSSSGGGRPHSTAAVAAAEDVSYKGDVWSLGVALLELATLSHPFKGGTPCDVADAAVAASLQQRLRGVYTPELRSFLFACLRVCPRKRKSAKELLVHPWLLEHIATPKQFIRLACVGFQEPPPEAASGEGGECSSSPPSGCFVSTRSSNTSTKLPSPCSRCIAVEGSFELPQPPAAVRAPASPAAAESLRYPSLAVSCASPPCRPFGCMQQQQLEGMRLLNGCEPPEGRFAPPHAAWGEPSVVLTAATPASAKRLGERRSRLESHQADTAATRRELLSGAPCRSAQTGECRCPSKPLSRAASSAGMRRTSSCSSVTLPRLSLAQFQPLPRLVPHTSPRARSSECSVASKTLDKGPPPPACGARGPSCDRGLRDHDHLEHPPVSGMHLRHRKTHLAVPVPRRAPFPALCCCHDAAHGDPPHLLRREFPACRCRGPPESTKQRIRSVELSSPDDLLQQLQRHRGTCTGSGEAYPSRERPLEPLDEIQKKALCWR</sequence>
<dbReference type="PANTHER" id="PTHR43671">
    <property type="entry name" value="SERINE/THREONINE-PROTEIN KINASE NEK"/>
    <property type="match status" value="1"/>
</dbReference>
<keyword evidence="9" id="KW-1185">Reference proteome</keyword>
<dbReference type="Proteomes" id="UP000095192">
    <property type="component" value="Unassembled WGS sequence"/>
</dbReference>
<dbReference type="PANTHER" id="PTHR43671:SF13">
    <property type="entry name" value="SERINE_THREONINE-PROTEIN KINASE NEK2"/>
    <property type="match status" value="1"/>
</dbReference>
<dbReference type="SMART" id="SM00220">
    <property type="entry name" value="S_TKc"/>
    <property type="match status" value="1"/>
</dbReference>
<feature type="region of interest" description="Disordered" evidence="6">
    <location>
        <begin position="442"/>
        <end position="499"/>
    </location>
</feature>
<dbReference type="Gene3D" id="1.10.510.10">
    <property type="entry name" value="Transferase(Phosphotransferase) domain 1"/>
    <property type="match status" value="1"/>
</dbReference>
<dbReference type="InterPro" id="IPR008271">
    <property type="entry name" value="Ser/Thr_kinase_AS"/>
</dbReference>
<evidence type="ECO:0000259" key="7">
    <source>
        <dbReference type="PROSITE" id="PS50011"/>
    </source>
</evidence>